<evidence type="ECO:0000256" key="1">
    <source>
        <dbReference type="ARBA" id="ARBA00004935"/>
    </source>
</evidence>
<evidence type="ECO:0000256" key="8">
    <source>
        <dbReference type="RuleBase" id="RU362057"/>
    </source>
</evidence>
<dbReference type="GO" id="GO:0080043">
    <property type="term" value="F:quercetin 3-O-glucosyltransferase activity"/>
    <property type="evidence" value="ECO:0007669"/>
    <property type="project" value="TreeGrafter"/>
</dbReference>
<dbReference type="FunFam" id="3.40.50.2000:FF:000019">
    <property type="entry name" value="Glycosyltransferase"/>
    <property type="match status" value="1"/>
</dbReference>
<dbReference type="AlphaFoldDB" id="A0AAD4NZS3"/>
<dbReference type="InterPro" id="IPR002213">
    <property type="entry name" value="UDP_glucos_trans"/>
</dbReference>
<evidence type="ECO:0000256" key="3">
    <source>
        <dbReference type="ARBA" id="ARBA00022679"/>
    </source>
</evidence>
<organism evidence="9 10">
    <name type="scientific">Perilla frutescens var. hirtella</name>
    <name type="common">Perilla citriodora</name>
    <name type="synonym">Perilla setoyensis</name>
    <dbReference type="NCBI Taxonomy" id="608512"/>
    <lineage>
        <taxon>Eukaryota</taxon>
        <taxon>Viridiplantae</taxon>
        <taxon>Streptophyta</taxon>
        <taxon>Embryophyta</taxon>
        <taxon>Tracheophyta</taxon>
        <taxon>Spermatophyta</taxon>
        <taxon>Magnoliopsida</taxon>
        <taxon>eudicotyledons</taxon>
        <taxon>Gunneridae</taxon>
        <taxon>Pentapetalae</taxon>
        <taxon>asterids</taxon>
        <taxon>lamiids</taxon>
        <taxon>Lamiales</taxon>
        <taxon>Lamiaceae</taxon>
        <taxon>Nepetoideae</taxon>
        <taxon>Elsholtzieae</taxon>
        <taxon>Perilla</taxon>
    </lineage>
</organism>
<dbReference type="PANTHER" id="PTHR11926:SF1560">
    <property type="entry name" value="UDP-GLYCOSYLTRANSFERASE 74E1-RELATED"/>
    <property type="match status" value="1"/>
</dbReference>
<keyword evidence="3 7" id="KW-0808">Transferase</keyword>
<evidence type="ECO:0000256" key="4">
    <source>
        <dbReference type="ARBA" id="ARBA00022729"/>
    </source>
</evidence>
<dbReference type="Gene3D" id="3.40.50.2000">
    <property type="entry name" value="Glycogen Phosphorylase B"/>
    <property type="match status" value="2"/>
</dbReference>
<proteinExistence type="inferred from homology"/>
<dbReference type="PROSITE" id="PS00375">
    <property type="entry name" value="UDPGT"/>
    <property type="match status" value="1"/>
</dbReference>
<dbReference type="GO" id="GO:0080044">
    <property type="term" value="F:quercetin 7-O-glucosyltransferase activity"/>
    <property type="evidence" value="ECO:0007669"/>
    <property type="project" value="TreeGrafter"/>
</dbReference>
<dbReference type="PANTHER" id="PTHR11926">
    <property type="entry name" value="GLUCOSYL/GLUCURONOSYL TRANSFERASES"/>
    <property type="match status" value="1"/>
</dbReference>
<evidence type="ECO:0000256" key="5">
    <source>
        <dbReference type="ARBA" id="ARBA00050360"/>
    </source>
</evidence>
<dbReference type="EC" id="2.4.1.-" evidence="8"/>
<dbReference type="EMBL" id="SDAM02002215">
    <property type="protein sequence ID" value="KAH6821259.1"/>
    <property type="molecule type" value="Genomic_DNA"/>
</dbReference>
<dbReference type="Proteomes" id="UP001190926">
    <property type="component" value="Unassembled WGS sequence"/>
</dbReference>
<comment type="pathway">
    <text evidence="1">Pigment biosynthesis; anthocyanin biosynthesis.</text>
</comment>
<evidence type="ECO:0000256" key="6">
    <source>
        <dbReference type="ARBA" id="ARBA00056922"/>
    </source>
</evidence>
<comment type="function">
    <text evidence="6">Catalyzes the glucosylation at the O-5 position of anthocyanidin 3-glucosides to form anthocyanidin 3,5-di-O-glucosides using UDP-glucose as sugar donor. Anthocyanidin 3,5-di-O-glucosides are molecules that are responsible for pigmentation. Also acts on anthocyanidin 3-O-(6-O-malonylglucoside). Much less active with hydroxycinnamoylglucose derivatives. No activity in the absence of the 3-O-glucoside group.</text>
</comment>
<evidence type="ECO:0000256" key="2">
    <source>
        <dbReference type="ARBA" id="ARBA00009995"/>
    </source>
</evidence>
<sequence length="454" mass="51226">MNANKPHVYVLPFPVQSHINPMLEFSKCLASNTNLINVTFLITTITNKSIIKLPPNSSITFESISDGSEETQEPQNSADFRRLENIVYKKVTKFFIDQQKSSHTTVVYDSVFPWMLDDIAHQHGLLGASFFTQSCSVSAIYYHIKQGLLSFPFEDQSELDLPFLPKLQTNDLPALEKVMDSNHTMLEVLVGQFSNLEKADFVLFNTFDELEIEVVQWMMTCWTIKTIGPTHSLLQNDVVNTPHKNNQMINLFEPNQEACRKWLDSKETSSVVYVSFGSLASLEKSQIEELAWGLMMSKCSFLWVVRASEEHKLPPNFTSLACERGLIVNWCTQTQVLAHHAVSCFLTHGGWNSTMEGLSYGVPLIVMAQWVDQTTNAKFIEDVWRVGVRVRGSENGMVSKEEVCMCVVDIAQGDKGRELRLNASKLKKLAEEAVGEGGTTTKNIEDIVSRIMCF</sequence>
<evidence type="ECO:0000313" key="9">
    <source>
        <dbReference type="EMBL" id="KAH6821259.1"/>
    </source>
</evidence>
<dbReference type="CDD" id="cd03784">
    <property type="entry name" value="GT1_Gtf-like"/>
    <property type="match status" value="1"/>
</dbReference>
<keyword evidence="4" id="KW-0732">Signal</keyword>
<accession>A0AAD4NZS3</accession>
<dbReference type="InterPro" id="IPR035595">
    <property type="entry name" value="UDP_glycos_trans_CS"/>
</dbReference>
<comment type="caution">
    <text evidence="9">The sequence shown here is derived from an EMBL/GenBank/DDBJ whole genome shotgun (WGS) entry which is preliminary data.</text>
</comment>
<comment type="similarity">
    <text evidence="2 7">Belongs to the UDP-glycosyltransferase family.</text>
</comment>
<reference evidence="9 10" key="1">
    <citation type="journal article" date="2021" name="Nat. Commun.">
        <title>Incipient diploidization of the medicinal plant Perilla within 10,000 years.</title>
        <authorList>
            <person name="Zhang Y."/>
            <person name="Shen Q."/>
            <person name="Leng L."/>
            <person name="Zhang D."/>
            <person name="Chen S."/>
            <person name="Shi Y."/>
            <person name="Ning Z."/>
            <person name="Chen S."/>
        </authorList>
    </citation>
    <scope>NUCLEOTIDE SEQUENCE [LARGE SCALE GENOMIC DNA]</scope>
    <source>
        <strain evidence="10">cv. PC099</strain>
    </source>
</reference>
<dbReference type="Pfam" id="PF00201">
    <property type="entry name" value="UDPGT"/>
    <property type="match status" value="1"/>
</dbReference>
<protein>
    <recommendedName>
        <fullName evidence="8">Glycosyltransferase</fullName>
        <ecNumber evidence="8">2.4.1.-</ecNumber>
    </recommendedName>
</protein>
<keyword evidence="7" id="KW-0328">Glycosyltransferase</keyword>
<dbReference type="SUPFAM" id="SSF53756">
    <property type="entry name" value="UDP-Glycosyltransferase/glycogen phosphorylase"/>
    <property type="match status" value="1"/>
</dbReference>
<evidence type="ECO:0000256" key="7">
    <source>
        <dbReference type="RuleBase" id="RU003718"/>
    </source>
</evidence>
<gene>
    <name evidence="9" type="ORF">C2S53_017389</name>
</gene>
<comment type="catalytic activity">
    <reaction evidence="5">
        <text>an anthocyanidin 3-O-beta-D-glucoside + UDP-alpha-D-glucose = an anthocyanidin 3,5-di-O-beta-D-glucoside + UDP + 2 H(+)</text>
        <dbReference type="Rhea" id="RHEA:35423"/>
        <dbReference type="ChEBI" id="CHEBI:15378"/>
        <dbReference type="ChEBI" id="CHEBI:16307"/>
        <dbReference type="ChEBI" id="CHEBI:57503"/>
        <dbReference type="ChEBI" id="CHEBI:58223"/>
        <dbReference type="ChEBI" id="CHEBI:58885"/>
        <dbReference type="EC" id="2.4.1.298"/>
    </reaction>
</comment>
<keyword evidence="10" id="KW-1185">Reference proteome</keyword>
<dbReference type="GO" id="GO:0102816">
    <property type="term" value="F:UDP-D-glucose:delphinidin 3-O-glucosyl-5-O-caffeoylglucoside -O-beta-D-glucosyltransferase activity"/>
    <property type="evidence" value="ECO:0007669"/>
    <property type="project" value="UniProtKB-EC"/>
</dbReference>
<evidence type="ECO:0000313" key="10">
    <source>
        <dbReference type="Proteomes" id="UP001190926"/>
    </source>
</evidence>
<name>A0AAD4NZS3_PERFH</name>